<dbReference type="GO" id="GO:0006508">
    <property type="term" value="P:proteolysis"/>
    <property type="evidence" value="ECO:0007669"/>
    <property type="project" value="InterPro"/>
</dbReference>
<dbReference type="AlphaFoldDB" id="A0AAV2TX52"/>
<feature type="region of interest" description="Disordered" evidence="2">
    <location>
        <begin position="171"/>
        <end position="198"/>
    </location>
</feature>
<evidence type="ECO:0000313" key="3">
    <source>
        <dbReference type="EMBL" id="CAL5140686.1"/>
    </source>
</evidence>
<dbReference type="InterPro" id="IPR001096">
    <property type="entry name" value="Peptidase_C13"/>
</dbReference>
<comment type="caution">
    <text evidence="3">The sequence shown here is derived from an EMBL/GenBank/DDBJ whole genome shotgun (WGS) entry which is preliminary data.</text>
</comment>
<name>A0AAV2TX52_CALDB</name>
<dbReference type="Pfam" id="PF01650">
    <property type="entry name" value="Peptidase_C13"/>
    <property type="match status" value="1"/>
</dbReference>
<accession>A0AAV2TX52</accession>
<comment type="similarity">
    <text evidence="1">Belongs to the peptidase C13 family.</text>
</comment>
<reference evidence="3" key="1">
    <citation type="submission" date="2024-06" db="EMBL/GenBank/DDBJ databases">
        <authorList>
            <person name="Liu X."/>
            <person name="Lenzi L."/>
            <person name="Haldenby T S."/>
            <person name="Uol C."/>
        </authorList>
    </citation>
    <scope>NUCLEOTIDE SEQUENCE</scope>
</reference>
<dbReference type="EMBL" id="CAXLJL010000767">
    <property type="protein sequence ID" value="CAL5140686.1"/>
    <property type="molecule type" value="Genomic_DNA"/>
</dbReference>
<dbReference type="GO" id="GO:0008233">
    <property type="term" value="F:peptidase activity"/>
    <property type="evidence" value="ECO:0007669"/>
    <property type="project" value="InterPro"/>
</dbReference>
<evidence type="ECO:0000313" key="4">
    <source>
        <dbReference type="Proteomes" id="UP001497525"/>
    </source>
</evidence>
<protein>
    <submittedName>
        <fullName evidence="3">Uncharacterized protein</fullName>
    </submittedName>
</protein>
<proteinExistence type="inferred from homology"/>
<dbReference type="Gene3D" id="3.40.50.1460">
    <property type="match status" value="1"/>
</dbReference>
<organism evidence="3 4">
    <name type="scientific">Calicophoron daubneyi</name>
    <name type="common">Rumen fluke</name>
    <name type="synonym">Paramphistomum daubneyi</name>
    <dbReference type="NCBI Taxonomy" id="300641"/>
    <lineage>
        <taxon>Eukaryota</taxon>
        <taxon>Metazoa</taxon>
        <taxon>Spiralia</taxon>
        <taxon>Lophotrochozoa</taxon>
        <taxon>Platyhelminthes</taxon>
        <taxon>Trematoda</taxon>
        <taxon>Digenea</taxon>
        <taxon>Plagiorchiida</taxon>
        <taxon>Pronocephalata</taxon>
        <taxon>Paramphistomoidea</taxon>
        <taxon>Paramphistomidae</taxon>
        <taxon>Calicophoron</taxon>
    </lineage>
</organism>
<evidence type="ECO:0000256" key="1">
    <source>
        <dbReference type="ARBA" id="ARBA00009941"/>
    </source>
</evidence>
<evidence type="ECO:0000256" key="2">
    <source>
        <dbReference type="SAM" id="MobiDB-lite"/>
    </source>
</evidence>
<sequence length="198" mass="22993">MTVALAVYGINITRSNQLRVYSLMNALLGRRDVGHVYHMLREHKVQRHNIFLMLKDNLPKREYFYDEIDHYDDIRADYSGKKFTADAFLSILNGTEEVNEKILEKTETGNIFLYFAGPFTKTSMGFPDRQNMKTWLMDISTKVNSDERLRENVGKYGSVDVSRQTVEEMMTSVASRRRRSLEDEKKQKTGSCMDADPV</sequence>
<gene>
    <name evidence="3" type="ORF">CDAUBV1_LOCUS15981</name>
</gene>
<dbReference type="Proteomes" id="UP001497525">
    <property type="component" value="Unassembled WGS sequence"/>
</dbReference>